<evidence type="ECO:0000256" key="3">
    <source>
        <dbReference type="ARBA" id="ARBA00022989"/>
    </source>
</evidence>
<keyword evidence="8" id="KW-1185">Reference proteome</keyword>
<dbReference type="SUPFAM" id="SSF103473">
    <property type="entry name" value="MFS general substrate transporter"/>
    <property type="match status" value="1"/>
</dbReference>
<reference evidence="7 8" key="1">
    <citation type="submission" date="2018-10" db="EMBL/GenBank/DDBJ databases">
        <authorList>
            <person name="Li J."/>
        </authorList>
    </citation>
    <scope>NUCLEOTIDE SEQUENCE [LARGE SCALE GENOMIC DNA]</scope>
    <source>
        <strain evidence="7 8">IF 016277</strain>
    </source>
</reference>
<dbReference type="InterPro" id="IPR011701">
    <property type="entry name" value="MFS"/>
</dbReference>
<evidence type="ECO:0000256" key="4">
    <source>
        <dbReference type="ARBA" id="ARBA00023136"/>
    </source>
</evidence>
<feature type="transmembrane region" description="Helical" evidence="5">
    <location>
        <begin position="222"/>
        <end position="240"/>
    </location>
</feature>
<dbReference type="RefSeq" id="WP_121649779.1">
    <property type="nucleotide sequence ID" value="NZ_RCUX01000017.1"/>
</dbReference>
<feature type="transmembrane region" description="Helical" evidence="5">
    <location>
        <begin position="260"/>
        <end position="277"/>
    </location>
</feature>
<protein>
    <submittedName>
        <fullName evidence="7">MFS transporter</fullName>
    </submittedName>
</protein>
<feature type="transmembrane region" description="Helical" evidence="5">
    <location>
        <begin position="348"/>
        <end position="367"/>
    </location>
</feature>
<dbReference type="Gene3D" id="1.20.1250.20">
    <property type="entry name" value="MFS general substrate transporter like domains"/>
    <property type="match status" value="2"/>
</dbReference>
<keyword evidence="4 5" id="KW-0472">Membrane</keyword>
<evidence type="ECO:0000313" key="8">
    <source>
        <dbReference type="Proteomes" id="UP000272503"/>
    </source>
</evidence>
<dbReference type="PROSITE" id="PS50850">
    <property type="entry name" value="MFS"/>
    <property type="match status" value="1"/>
</dbReference>
<dbReference type="PANTHER" id="PTHR23514:SF13">
    <property type="entry name" value="INNER MEMBRANE PROTEIN YBJJ"/>
    <property type="match status" value="1"/>
</dbReference>
<dbReference type="AlphaFoldDB" id="A0A3L6ZY87"/>
<comment type="subcellular location">
    <subcellularLocation>
        <location evidence="1">Cell membrane</location>
        <topology evidence="1">Multi-pass membrane protein</topology>
    </subcellularLocation>
</comment>
<dbReference type="PANTHER" id="PTHR23514">
    <property type="entry name" value="BYPASS OF STOP CODON PROTEIN 6"/>
    <property type="match status" value="1"/>
</dbReference>
<comment type="caution">
    <text evidence="7">The sequence shown here is derived from an EMBL/GenBank/DDBJ whole genome shotgun (WGS) entry which is preliminary data.</text>
</comment>
<keyword evidence="2 5" id="KW-0812">Transmembrane</keyword>
<evidence type="ECO:0000256" key="1">
    <source>
        <dbReference type="ARBA" id="ARBA00004651"/>
    </source>
</evidence>
<name>A0A3L6ZY87_9MICO</name>
<evidence type="ECO:0000259" key="6">
    <source>
        <dbReference type="PROSITE" id="PS50850"/>
    </source>
</evidence>
<dbReference type="InterPro" id="IPR020846">
    <property type="entry name" value="MFS_dom"/>
</dbReference>
<feature type="domain" description="Major facilitator superfamily (MFS) profile" evidence="6">
    <location>
        <begin position="16"/>
        <end position="394"/>
    </location>
</feature>
<dbReference type="Pfam" id="PF07690">
    <property type="entry name" value="MFS_1"/>
    <property type="match status" value="2"/>
</dbReference>
<gene>
    <name evidence="7" type="ORF">D9V32_15240</name>
</gene>
<sequence>MSSSPLTHSPAQLRAWRNALFVVFLLSGLSIASMASRIPALRESLEINNGTLGLVLFGMSAGSILGLASSNIIRERLGVRVGMRTALLISMVGLAIMGVGSTIALPVVVIGLAIFGFGNGVVDVMMNLDGALAEAELGKTVMPMMHAFFSVGTVLGALLGSMAAFAHIPLSVHVIVMAVLIAIAAIVVVRWIPTRPIERHTRERVPFGERMRANAQVWRDRRLLLIGLIMLGMSLAEGSAGDWIAQAVVDGYDQLPGTGALVYAIFVSTLTLTRFVGGPFIDRFGRVQAIRLSASLAVIGLALFIFAPAFPLALVGAAAWGAGCALGFPVGMSAAAEHPTQSAARVSAVAMMGYVAFLAGPPAIGLLGEHVGLLNALLPILGLVIIALIAAPAAKPTGQGTSTID</sequence>
<evidence type="ECO:0000256" key="2">
    <source>
        <dbReference type="ARBA" id="ARBA00022692"/>
    </source>
</evidence>
<feature type="transmembrane region" description="Helical" evidence="5">
    <location>
        <begin position="373"/>
        <end position="394"/>
    </location>
</feature>
<dbReference type="OrthoDB" id="9809599at2"/>
<feature type="transmembrane region" description="Helical" evidence="5">
    <location>
        <begin position="81"/>
        <end position="99"/>
    </location>
</feature>
<evidence type="ECO:0000313" key="7">
    <source>
        <dbReference type="EMBL" id="RLP72678.1"/>
    </source>
</evidence>
<dbReference type="CDD" id="cd17393">
    <property type="entry name" value="MFS_MosC_like"/>
    <property type="match status" value="1"/>
</dbReference>
<dbReference type="GO" id="GO:0005886">
    <property type="term" value="C:plasma membrane"/>
    <property type="evidence" value="ECO:0007669"/>
    <property type="project" value="UniProtKB-SubCell"/>
</dbReference>
<dbReference type="InterPro" id="IPR036259">
    <property type="entry name" value="MFS_trans_sf"/>
</dbReference>
<feature type="transmembrane region" description="Helical" evidence="5">
    <location>
        <begin position="51"/>
        <end position="69"/>
    </location>
</feature>
<organism evidence="7 8">
    <name type="scientific">Mycetocola tolaasinivorans</name>
    <dbReference type="NCBI Taxonomy" id="76635"/>
    <lineage>
        <taxon>Bacteria</taxon>
        <taxon>Bacillati</taxon>
        <taxon>Actinomycetota</taxon>
        <taxon>Actinomycetes</taxon>
        <taxon>Micrococcales</taxon>
        <taxon>Microbacteriaceae</taxon>
        <taxon>Mycetocola</taxon>
    </lineage>
</organism>
<dbReference type="Proteomes" id="UP000272503">
    <property type="component" value="Unassembled WGS sequence"/>
</dbReference>
<feature type="transmembrane region" description="Helical" evidence="5">
    <location>
        <begin position="174"/>
        <end position="192"/>
    </location>
</feature>
<feature type="transmembrane region" description="Helical" evidence="5">
    <location>
        <begin position="105"/>
        <end position="126"/>
    </location>
</feature>
<dbReference type="EMBL" id="RCUX01000017">
    <property type="protein sequence ID" value="RLP72678.1"/>
    <property type="molecule type" value="Genomic_DNA"/>
</dbReference>
<accession>A0A3L6ZY87</accession>
<evidence type="ECO:0000256" key="5">
    <source>
        <dbReference type="SAM" id="Phobius"/>
    </source>
</evidence>
<proteinExistence type="predicted"/>
<feature type="transmembrane region" description="Helical" evidence="5">
    <location>
        <begin position="147"/>
        <end position="168"/>
    </location>
</feature>
<dbReference type="GO" id="GO:0022857">
    <property type="term" value="F:transmembrane transporter activity"/>
    <property type="evidence" value="ECO:0007669"/>
    <property type="project" value="InterPro"/>
</dbReference>
<dbReference type="InterPro" id="IPR051788">
    <property type="entry name" value="MFS_Transporter"/>
</dbReference>
<keyword evidence="3 5" id="KW-1133">Transmembrane helix</keyword>